<keyword evidence="2" id="KW-1185">Reference proteome</keyword>
<sequence length="124" mass="13558">MLHSPLPSIHRVVTSHNDQGQAVISYNNTLPASILPHRVAEAILWTTDSSPADVNSPDDKGLEQVGFLNGGSILRIVDLPPRTASMHQWDNETDEWAQILCVMAPARTPEFGGQTLETDLSFLS</sequence>
<dbReference type="PANTHER" id="PTHR36156">
    <property type="entry name" value="SLR2101 PROTEIN"/>
    <property type="match status" value="1"/>
</dbReference>
<dbReference type="EMBL" id="VCAU01000030">
    <property type="protein sequence ID" value="KAF9890068.1"/>
    <property type="molecule type" value="Genomic_DNA"/>
</dbReference>
<reference evidence="1" key="2">
    <citation type="submission" date="2020-02" db="EMBL/GenBank/DDBJ databases">
        <authorList>
            <person name="Gilchrist C.L.M."/>
            <person name="Chooi Y.-H."/>
        </authorList>
    </citation>
    <scope>NUCLEOTIDE SEQUENCE</scope>
    <source>
        <strain evidence="1">MST-FP2251</strain>
    </source>
</reference>
<proteinExistence type="predicted"/>
<dbReference type="InterPro" id="IPR014710">
    <property type="entry name" value="RmlC-like_jellyroll"/>
</dbReference>
<protein>
    <submittedName>
        <fullName evidence="1">Uncharacterized protein</fullName>
    </submittedName>
</protein>
<dbReference type="InterPro" id="IPR047142">
    <property type="entry name" value="OryJ/VirC-like"/>
</dbReference>
<evidence type="ECO:0000313" key="2">
    <source>
        <dbReference type="Proteomes" id="UP001194746"/>
    </source>
</evidence>
<reference evidence="1" key="1">
    <citation type="journal article" date="2019" name="Beilstein J. Org. Chem.">
        <title>Nanangenines: drimane sesquiterpenoids as the dominant metabolite cohort of a novel Australian fungus, Aspergillus nanangensis.</title>
        <authorList>
            <person name="Lacey H.J."/>
            <person name="Gilchrist C.L.M."/>
            <person name="Crombie A."/>
            <person name="Kalaitzis J.A."/>
            <person name="Vuong D."/>
            <person name="Rutledge P.J."/>
            <person name="Turner P."/>
            <person name="Pitt J.I."/>
            <person name="Lacey E."/>
            <person name="Chooi Y.H."/>
            <person name="Piggott A.M."/>
        </authorList>
    </citation>
    <scope>NUCLEOTIDE SEQUENCE</scope>
    <source>
        <strain evidence="1">MST-FP2251</strain>
    </source>
</reference>
<dbReference type="AlphaFoldDB" id="A0AAD4GW19"/>
<comment type="caution">
    <text evidence="1">The sequence shown here is derived from an EMBL/GenBank/DDBJ whole genome shotgun (WGS) entry which is preliminary data.</text>
</comment>
<gene>
    <name evidence="1" type="ORF">FE257_006748</name>
</gene>
<dbReference type="Gene3D" id="2.60.120.10">
    <property type="entry name" value="Jelly Rolls"/>
    <property type="match status" value="1"/>
</dbReference>
<accession>A0AAD4GW19</accession>
<name>A0AAD4GW19_ASPNN</name>
<evidence type="ECO:0000313" key="1">
    <source>
        <dbReference type="EMBL" id="KAF9890068.1"/>
    </source>
</evidence>
<dbReference type="Proteomes" id="UP001194746">
    <property type="component" value="Unassembled WGS sequence"/>
</dbReference>
<organism evidence="1 2">
    <name type="scientific">Aspergillus nanangensis</name>
    <dbReference type="NCBI Taxonomy" id="2582783"/>
    <lineage>
        <taxon>Eukaryota</taxon>
        <taxon>Fungi</taxon>
        <taxon>Dikarya</taxon>
        <taxon>Ascomycota</taxon>
        <taxon>Pezizomycotina</taxon>
        <taxon>Eurotiomycetes</taxon>
        <taxon>Eurotiomycetidae</taxon>
        <taxon>Eurotiales</taxon>
        <taxon>Aspergillaceae</taxon>
        <taxon>Aspergillus</taxon>
        <taxon>Aspergillus subgen. Circumdati</taxon>
    </lineage>
</organism>
<dbReference type="Gene3D" id="2.20.70.150">
    <property type="match status" value="1"/>
</dbReference>
<dbReference type="PANTHER" id="PTHR36156:SF2">
    <property type="entry name" value="CUPIN TYPE-2 DOMAIN-CONTAINING PROTEIN"/>
    <property type="match status" value="1"/>
</dbReference>